<organism evidence="2 3">
    <name type="scientific">Russula ochroleuca</name>
    <dbReference type="NCBI Taxonomy" id="152965"/>
    <lineage>
        <taxon>Eukaryota</taxon>
        <taxon>Fungi</taxon>
        <taxon>Dikarya</taxon>
        <taxon>Basidiomycota</taxon>
        <taxon>Agaricomycotina</taxon>
        <taxon>Agaricomycetes</taxon>
        <taxon>Russulales</taxon>
        <taxon>Russulaceae</taxon>
        <taxon>Russula</taxon>
    </lineage>
</organism>
<reference evidence="2" key="1">
    <citation type="submission" date="2019-10" db="EMBL/GenBank/DDBJ databases">
        <authorList>
            <consortium name="DOE Joint Genome Institute"/>
            <person name="Kuo A."/>
            <person name="Miyauchi S."/>
            <person name="Kiss E."/>
            <person name="Drula E."/>
            <person name="Kohler A."/>
            <person name="Sanchez-Garcia M."/>
            <person name="Andreopoulos B."/>
            <person name="Barry K.W."/>
            <person name="Bonito G."/>
            <person name="Buee M."/>
            <person name="Carver A."/>
            <person name="Chen C."/>
            <person name="Cichocki N."/>
            <person name="Clum A."/>
            <person name="Culley D."/>
            <person name="Crous P.W."/>
            <person name="Fauchery L."/>
            <person name="Girlanda M."/>
            <person name="Hayes R."/>
            <person name="Keri Z."/>
            <person name="LaButti K."/>
            <person name="Lipzen A."/>
            <person name="Lombard V."/>
            <person name="Magnuson J."/>
            <person name="Maillard F."/>
            <person name="Morin E."/>
            <person name="Murat C."/>
            <person name="Nolan M."/>
            <person name="Ohm R."/>
            <person name="Pangilinan J."/>
            <person name="Pereira M."/>
            <person name="Perotto S."/>
            <person name="Peter M."/>
            <person name="Riley R."/>
            <person name="Sitrit Y."/>
            <person name="Stielow B."/>
            <person name="Szollosi G."/>
            <person name="Zifcakova L."/>
            <person name="Stursova M."/>
            <person name="Spatafora J.W."/>
            <person name="Tedersoo L."/>
            <person name="Vaario L.-M."/>
            <person name="Yamada A."/>
            <person name="Yan M."/>
            <person name="Wang P."/>
            <person name="Xu J."/>
            <person name="Bruns T."/>
            <person name="Baldrian P."/>
            <person name="Vilgalys R."/>
            <person name="Henrissat B."/>
            <person name="Grigoriev I.V."/>
            <person name="Hibbett D."/>
            <person name="Nagy L.G."/>
            <person name="Martin F.M."/>
        </authorList>
    </citation>
    <scope>NUCLEOTIDE SEQUENCE</scope>
    <source>
        <strain evidence="2">Prilba</strain>
    </source>
</reference>
<gene>
    <name evidence="2" type="ORF">DFH94DRAFT_857136</name>
</gene>
<accession>A0A9P5JWW5</accession>
<name>A0A9P5JWW5_9AGAM</name>
<proteinExistence type="predicted"/>
<feature type="region of interest" description="Disordered" evidence="1">
    <location>
        <begin position="501"/>
        <end position="538"/>
    </location>
</feature>
<dbReference type="AlphaFoldDB" id="A0A9P5JWW5"/>
<comment type="caution">
    <text evidence="2">The sequence shown here is derived from an EMBL/GenBank/DDBJ whole genome shotgun (WGS) entry which is preliminary data.</text>
</comment>
<evidence type="ECO:0000313" key="2">
    <source>
        <dbReference type="EMBL" id="KAF8467984.1"/>
    </source>
</evidence>
<dbReference type="Proteomes" id="UP000759537">
    <property type="component" value="Unassembled WGS sequence"/>
</dbReference>
<sequence>MSCIAPSTSSLQPTETISQDSICVESQRQSSHTVSIHILDDDSLLEMFYLYRPPIFDGDEDDNIRIGGGRGWDRERWWYKLAQVCQRWRNLILGSASHLDLCLVCTYGTPVADMLAHSPPLPLVIDFFDPDLDITAEDEEGIILALEERHRVRRVRFLMPVPKLQKLIMAMNGEYAVLEYLIMEPPIEETSSALVLSGTFQAPNLHYLSLIDFVLPFRSRFLTTAVGLVTLALYMDHPHVYFQPNTLLHWLSFMPQLETLLILFLFPVSSRDVERRLMYTPIMTHVTLPNLRWFGFQGVSAYMEAVVPRITTPRLQKLNIHFFNQLMFSIPRLLLFVNTAEHITFDSARFKFFRGRVYVDVYLREETNLKTFGLFINVFCWHLDWQVSSVAQIFNPLSQSFSTVEHLILEHEVHNWSSEEHNEVDRTEWYKLLSSFSNVKSLQVDDGLVKELSRSLRLEDGEFPLELLPELQELTYSGSGDNGDAFTPFIDARQNAGRPVTLVHLSSRSVTPPSSGSSPRLSRSSPAIPSEAGNDLDA</sequence>
<reference evidence="2" key="2">
    <citation type="journal article" date="2020" name="Nat. Commun.">
        <title>Large-scale genome sequencing of mycorrhizal fungi provides insights into the early evolution of symbiotic traits.</title>
        <authorList>
            <person name="Miyauchi S."/>
            <person name="Kiss E."/>
            <person name="Kuo A."/>
            <person name="Drula E."/>
            <person name="Kohler A."/>
            <person name="Sanchez-Garcia M."/>
            <person name="Morin E."/>
            <person name="Andreopoulos B."/>
            <person name="Barry K.W."/>
            <person name="Bonito G."/>
            <person name="Buee M."/>
            <person name="Carver A."/>
            <person name="Chen C."/>
            <person name="Cichocki N."/>
            <person name="Clum A."/>
            <person name="Culley D."/>
            <person name="Crous P.W."/>
            <person name="Fauchery L."/>
            <person name="Girlanda M."/>
            <person name="Hayes R.D."/>
            <person name="Keri Z."/>
            <person name="LaButti K."/>
            <person name="Lipzen A."/>
            <person name="Lombard V."/>
            <person name="Magnuson J."/>
            <person name="Maillard F."/>
            <person name="Murat C."/>
            <person name="Nolan M."/>
            <person name="Ohm R.A."/>
            <person name="Pangilinan J."/>
            <person name="Pereira M.F."/>
            <person name="Perotto S."/>
            <person name="Peter M."/>
            <person name="Pfister S."/>
            <person name="Riley R."/>
            <person name="Sitrit Y."/>
            <person name="Stielow J.B."/>
            <person name="Szollosi G."/>
            <person name="Zifcakova L."/>
            <person name="Stursova M."/>
            <person name="Spatafora J.W."/>
            <person name="Tedersoo L."/>
            <person name="Vaario L.M."/>
            <person name="Yamada A."/>
            <person name="Yan M."/>
            <person name="Wang P."/>
            <person name="Xu J."/>
            <person name="Bruns T."/>
            <person name="Baldrian P."/>
            <person name="Vilgalys R."/>
            <person name="Dunand C."/>
            <person name="Henrissat B."/>
            <person name="Grigoriev I.V."/>
            <person name="Hibbett D."/>
            <person name="Nagy L.G."/>
            <person name="Martin F.M."/>
        </authorList>
    </citation>
    <scope>NUCLEOTIDE SEQUENCE</scope>
    <source>
        <strain evidence="2">Prilba</strain>
    </source>
</reference>
<feature type="compositionally biased region" description="Low complexity" evidence="1">
    <location>
        <begin position="506"/>
        <end position="530"/>
    </location>
</feature>
<protein>
    <submittedName>
        <fullName evidence="2">Uncharacterized protein</fullName>
    </submittedName>
</protein>
<evidence type="ECO:0000313" key="3">
    <source>
        <dbReference type="Proteomes" id="UP000759537"/>
    </source>
</evidence>
<keyword evidence="3" id="KW-1185">Reference proteome</keyword>
<evidence type="ECO:0000256" key="1">
    <source>
        <dbReference type="SAM" id="MobiDB-lite"/>
    </source>
</evidence>
<dbReference type="EMBL" id="WHVB01000034">
    <property type="protein sequence ID" value="KAF8467984.1"/>
    <property type="molecule type" value="Genomic_DNA"/>
</dbReference>